<dbReference type="InterPro" id="IPR036849">
    <property type="entry name" value="Enolase-like_C_sf"/>
</dbReference>
<gene>
    <name evidence="3" type="ORF">VW23_019900</name>
</gene>
<dbReference type="InterPro" id="IPR029017">
    <property type="entry name" value="Enolase-like_N"/>
</dbReference>
<evidence type="ECO:0000256" key="1">
    <source>
        <dbReference type="ARBA" id="ARBA00023239"/>
    </source>
</evidence>
<evidence type="ECO:0000313" key="4">
    <source>
        <dbReference type="Proteomes" id="UP000095463"/>
    </source>
</evidence>
<accession>A0A1E5XQ46</accession>
<dbReference type="PANTHER" id="PTHR48080:SF2">
    <property type="entry name" value="D-GALACTONATE DEHYDRATASE"/>
    <property type="match status" value="1"/>
</dbReference>
<dbReference type="AlphaFoldDB" id="A0A1E5XQ46"/>
<keyword evidence="4" id="KW-1185">Reference proteome</keyword>
<dbReference type="SMART" id="SM00922">
    <property type="entry name" value="MR_MLE"/>
    <property type="match status" value="1"/>
</dbReference>
<dbReference type="GO" id="GO:0000287">
    <property type="term" value="F:magnesium ion binding"/>
    <property type="evidence" value="ECO:0007669"/>
    <property type="project" value="UniProtKB-ARBA"/>
</dbReference>
<feature type="domain" description="Mandelate racemase/muconate lactonizing enzyme C-terminal" evidence="2">
    <location>
        <begin position="167"/>
        <end position="263"/>
    </location>
</feature>
<dbReference type="SUPFAM" id="SSF51604">
    <property type="entry name" value="Enolase C-terminal domain-like"/>
    <property type="match status" value="1"/>
</dbReference>
<dbReference type="CDD" id="cd03316">
    <property type="entry name" value="MR_like"/>
    <property type="match status" value="1"/>
</dbReference>
<dbReference type="GO" id="GO:0009063">
    <property type="term" value="P:amino acid catabolic process"/>
    <property type="evidence" value="ECO:0007669"/>
    <property type="project" value="InterPro"/>
</dbReference>
<dbReference type="PANTHER" id="PTHR48080">
    <property type="entry name" value="D-GALACTONATE DEHYDRATASE-RELATED"/>
    <property type="match status" value="1"/>
</dbReference>
<evidence type="ECO:0000313" key="3">
    <source>
        <dbReference type="EMBL" id="OEO30730.1"/>
    </source>
</evidence>
<protein>
    <submittedName>
        <fullName evidence="3">Enolase</fullName>
    </submittedName>
</protein>
<dbReference type="InterPro" id="IPR029065">
    <property type="entry name" value="Enolase_C-like"/>
</dbReference>
<dbReference type="OrthoDB" id="9802699at2"/>
<dbReference type="EMBL" id="LAJE02000189">
    <property type="protein sequence ID" value="OEO30730.1"/>
    <property type="molecule type" value="Genomic_DNA"/>
</dbReference>
<dbReference type="Gene3D" id="3.30.390.10">
    <property type="entry name" value="Enolase-like, N-terminal domain"/>
    <property type="match status" value="1"/>
</dbReference>
<dbReference type="Pfam" id="PF02746">
    <property type="entry name" value="MR_MLE_N"/>
    <property type="match status" value="1"/>
</dbReference>
<name>A0A1E5XQ46_9HYPH</name>
<dbReference type="Pfam" id="PF13378">
    <property type="entry name" value="MR_MLE_C"/>
    <property type="match status" value="1"/>
</dbReference>
<dbReference type="InterPro" id="IPR034593">
    <property type="entry name" value="DgoD-like"/>
</dbReference>
<dbReference type="RefSeq" id="WP_069910077.1">
    <property type="nucleotide sequence ID" value="NZ_LAJE02000189.1"/>
</dbReference>
<reference evidence="3 4" key="1">
    <citation type="journal article" date="2015" name="Genome Announc.">
        <title>Genome Assemblies of Three Soil-Associated Devosia species: D. insulae, D. limi, and D. soli.</title>
        <authorList>
            <person name="Hassan Y.I."/>
            <person name="Lepp D."/>
            <person name="Zhou T."/>
        </authorList>
    </citation>
    <scope>NUCLEOTIDE SEQUENCE [LARGE SCALE GENOMIC DNA]</scope>
    <source>
        <strain evidence="3 4">DS-56</strain>
    </source>
</reference>
<comment type="caution">
    <text evidence="3">The sequence shown here is derived from an EMBL/GenBank/DDBJ whole genome shotgun (WGS) entry which is preliminary data.</text>
</comment>
<organism evidence="3 4">
    <name type="scientific">Devosia insulae DS-56</name>
    <dbReference type="NCBI Taxonomy" id="1116389"/>
    <lineage>
        <taxon>Bacteria</taxon>
        <taxon>Pseudomonadati</taxon>
        <taxon>Pseudomonadota</taxon>
        <taxon>Alphaproteobacteria</taxon>
        <taxon>Hyphomicrobiales</taxon>
        <taxon>Devosiaceae</taxon>
        <taxon>Devosia</taxon>
    </lineage>
</organism>
<dbReference type="Gene3D" id="3.20.20.120">
    <property type="entry name" value="Enolase-like C-terminal domain"/>
    <property type="match status" value="1"/>
</dbReference>
<evidence type="ECO:0000259" key="2">
    <source>
        <dbReference type="SMART" id="SM00922"/>
    </source>
</evidence>
<dbReference type="SUPFAM" id="SSF54826">
    <property type="entry name" value="Enolase N-terminal domain-like"/>
    <property type="match status" value="1"/>
</dbReference>
<dbReference type="SFLD" id="SFLDS00001">
    <property type="entry name" value="Enolase"/>
    <property type="match status" value="1"/>
</dbReference>
<dbReference type="InterPro" id="IPR018110">
    <property type="entry name" value="Mandel_Rmase/mucon_lact_enz_CS"/>
</dbReference>
<dbReference type="Proteomes" id="UP000095463">
    <property type="component" value="Unassembled WGS sequence"/>
</dbReference>
<dbReference type="GO" id="GO:0016829">
    <property type="term" value="F:lyase activity"/>
    <property type="evidence" value="ECO:0007669"/>
    <property type="project" value="UniProtKB-KW"/>
</dbReference>
<keyword evidence="1" id="KW-0456">Lyase</keyword>
<dbReference type="PROSITE" id="PS00908">
    <property type="entry name" value="MR_MLE_1"/>
    <property type="match status" value="1"/>
</dbReference>
<dbReference type="InterPro" id="IPR013342">
    <property type="entry name" value="Mandelate_racemase_C"/>
</dbReference>
<sequence>MTSRIKSVESFTIQIDRQDEPYLGGPKNGESANEAGYFVRAENRTVYPTKDRTVLCRIETVDGTVGWGETYGIVAPGAVRAIIDDLLSTFLIGRDPFDVAVIYEDLYDLQRVRGQHSGYTHDALAAVDIALWDICGKLRNAPIAKLLGGARRTEVPAYVSGLPGETLADRAKFAVSWLDRGFTQFKFASPHAESGVVEEFRVLREALGPKPMIAADLHWTLTDVETVALAHKCLPYDPWFLEAVCKPEDIEGIGRAAEHSPVPIAAGEEWRNVFDLRARLEAGPLAIVQPEMGHTGITAFHRMGLLAQAHHRQIIPHATIGTGIFLAASLQVSATLQNLRGHEFQHSVMARNAPYVETALEVREGKYLVPDKPGHGAEPSARALATMVK</sequence>
<proteinExistence type="predicted"/>
<dbReference type="InterPro" id="IPR013341">
    <property type="entry name" value="Mandelate_racemase_N_dom"/>
</dbReference>